<dbReference type="InterPro" id="IPR016181">
    <property type="entry name" value="Acyl_CoA_acyltransferase"/>
</dbReference>
<organism evidence="2 3">
    <name type="scientific">Sphingobium vermicomposti</name>
    <dbReference type="NCBI Taxonomy" id="529005"/>
    <lineage>
        <taxon>Bacteria</taxon>
        <taxon>Pseudomonadati</taxon>
        <taxon>Pseudomonadota</taxon>
        <taxon>Alphaproteobacteria</taxon>
        <taxon>Sphingomonadales</taxon>
        <taxon>Sphingomonadaceae</taxon>
        <taxon>Sphingobium</taxon>
    </lineage>
</organism>
<dbReference type="PANTHER" id="PTHR43233:SF1">
    <property type="entry name" value="FAMILY N-ACETYLTRANSFERASE, PUTATIVE (AFU_ORTHOLOGUE AFUA_6G03350)-RELATED"/>
    <property type="match status" value="1"/>
</dbReference>
<dbReference type="SUPFAM" id="SSF55729">
    <property type="entry name" value="Acyl-CoA N-acyltransferases (Nat)"/>
    <property type="match status" value="1"/>
</dbReference>
<protein>
    <submittedName>
        <fullName evidence="2">GNAT superfamily N-acetyltransferase</fullName>
    </submittedName>
</protein>
<evidence type="ECO:0000259" key="1">
    <source>
        <dbReference type="PROSITE" id="PS51186"/>
    </source>
</evidence>
<dbReference type="Pfam" id="PF00583">
    <property type="entry name" value="Acetyltransf_1"/>
    <property type="match status" value="1"/>
</dbReference>
<dbReference type="CDD" id="cd04301">
    <property type="entry name" value="NAT_SF"/>
    <property type="match status" value="1"/>
</dbReference>
<dbReference type="GO" id="GO:0016747">
    <property type="term" value="F:acyltransferase activity, transferring groups other than amino-acyl groups"/>
    <property type="evidence" value="ECO:0007669"/>
    <property type="project" value="InterPro"/>
</dbReference>
<proteinExistence type="predicted"/>
<gene>
    <name evidence="2" type="ORF">FHS54_002907</name>
</gene>
<comment type="caution">
    <text evidence="2">The sequence shown here is derived from an EMBL/GenBank/DDBJ whole genome shotgun (WGS) entry which is preliminary data.</text>
</comment>
<dbReference type="AlphaFoldDB" id="A0A846M6J9"/>
<dbReference type="Proteomes" id="UP000576821">
    <property type="component" value="Unassembled WGS sequence"/>
</dbReference>
<evidence type="ECO:0000313" key="2">
    <source>
        <dbReference type="EMBL" id="NIJ17907.1"/>
    </source>
</evidence>
<sequence>MQFEYRRETVTVSQFVDLLEKSGLALRRPIQDLPRLQRMLDNANLIVTARLVETGQLVGIARSITDWSFATYLADLAVDAAFKGRGVGKRLIEETRDLTGEESMLLLLAAPDAVGFYQKLGMPVSDRAFLYSRAR</sequence>
<dbReference type="RefSeq" id="WP_167304780.1">
    <property type="nucleotide sequence ID" value="NZ_JAASQR010000004.1"/>
</dbReference>
<feature type="domain" description="N-acetyltransferase" evidence="1">
    <location>
        <begin position="3"/>
        <end position="135"/>
    </location>
</feature>
<dbReference type="Gene3D" id="3.40.630.30">
    <property type="match status" value="1"/>
</dbReference>
<dbReference type="PANTHER" id="PTHR43233">
    <property type="entry name" value="FAMILY N-ACETYLTRANSFERASE, PUTATIVE (AFU_ORTHOLOGUE AFUA_6G03350)-RELATED"/>
    <property type="match status" value="1"/>
</dbReference>
<evidence type="ECO:0000313" key="3">
    <source>
        <dbReference type="Proteomes" id="UP000576821"/>
    </source>
</evidence>
<dbReference type="EMBL" id="JAASQR010000004">
    <property type="protein sequence ID" value="NIJ17907.1"/>
    <property type="molecule type" value="Genomic_DNA"/>
</dbReference>
<keyword evidence="3" id="KW-1185">Reference proteome</keyword>
<dbReference type="InterPro" id="IPR053144">
    <property type="entry name" value="Acetyltransferase_Butenolide"/>
</dbReference>
<name>A0A846M6J9_9SPHN</name>
<dbReference type="PROSITE" id="PS51186">
    <property type="entry name" value="GNAT"/>
    <property type="match status" value="1"/>
</dbReference>
<dbReference type="InterPro" id="IPR000182">
    <property type="entry name" value="GNAT_dom"/>
</dbReference>
<keyword evidence="2" id="KW-0808">Transferase</keyword>
<accession>A0A846M6J9</accession>
<reference evidence="2 3" key="1">
    <citation type="submission" date="2020-03" db="EMBL/GenBank/DDBJ databases">
        <title>Genomic Encyclopedia of Type Strains, Phase IV (KMG-IV): sequencing the most valuable type-strain genomes for metagenomic binning, comparative biology and taxonomic classification.</title>
        <authorList>
            <person name="Goeker M."/>
        </authorList>
    </citation>
    <scope>NUCLEOTIDE SEQUENCE [LARGE SCALE GENOMIC DNA]</scope>
    <source>
        <strain evidence="2 3">DSM 21299</strain>
    </source>
</reference>